<keyword evidence="2" id="KW-0560">Oxidoreductase</keyword>
<evidence type="ECO:0000313" key="3">
    <source>
        <dbReference type="EMBL" id="AUI71177.1"/>
    </source>
</evidence>
<dbReference type="Proteomes" id="UP000234653">
    <property type="component" value="Chromosome"/>
</dbReference>
<dbReference type="AlphaFoldDB" id="A0A2K9HHK5"/>
<keyword evidence="4" id="KW-1185">Reference proteome</keyword>
<evidence type="ECO:0000313" key="4">
    <source>
        <dbReference type="Proteomes" id="UP000234653"/>
    </source>
</evidence>
<dbReference type="EMBL" id="CP018867">
    <property type="protein sequence ID" value="AUI71177.1"/>
    <property type="molecule type" value="Genomic_DNA"/>
</dbReference>
<organism evidence="3 4">
    <name type="scientific">Companilactobacillus alimentarius DSM 20249</name>
    <dbReference type="NCBI Taxonomy" id="1423720"/>
    <lineage>
        <taxon>Bacteria</taxon>
        <taxon>Bacillati</taxon>
        <taxon>Bacillota</taxon>
        <taxon>Bacilli</taxon>
        <taxon>Lactobacillales</taxon>
        <taxon>Lactobacillaceae</taxon>
        <taxon>Companilactobacillus</taxon>
    </lineage>
</organism>
<sequence length="235" mass="25837">MESIFITGSTEGLGYLTAKSLIEAGNEVTLHARNQQRADDVSKKLKGAKHIVIGDLANREDIESIADQVNSIGTFDTVIYNAGVSTPDTNLTLKVNVEAPYLLTMLINKPKRIIYVSSGMHKGAKLDINDLSGTTDYSSSKLQVLLLMKIFAKQFPDTIVTAVDPGWVPTRMGGSMATDDLNMGFSSQVKLATSDDSALTGSYFYHLKPDRYDSRVDDTDLQQQLLKKLQEITKR</sequence>
<comment type="similarity">
    <text evidence="1">Belongs to the short-chain dehydrogenases/reductases (SDR) family.</text>
</comment>
<dbReference type="SUPFAM" id="SSF51735">
    <property type="entry name" value="NAD(P)-binding Rossmann-fold domains"/>
    <property type="match status" value="1"/>
</dbReference>
<evidence type="ECO:0000256" key="2">
    <source>
        <dbReference type="ARBA" id="ARBA00023002"/>
    </source>
</evidence>
<gene>
    <name evidence="3" type="ORF">LA20249_02720</name>
</gene>
<dbReference type="PANTHER" id="PTHR24320:SF274">
    <property type="entry name" value="CHAIN DEHYDROGENASE, PUTATIVE (AFU_ORTHOLOGUE AFUA_4G00440)-RELATED"/>
    <property type="match status" value="1"/>
</dbReference>
<protein>
    <recommendedName>
        <fullName evidence="5">Daunorubicin C-13 ketoreductase</fullName>
    </recommendedName>
</protein>
<proteinExistence type="inferred from homology"/>
<evidence type="ECO:0000256" key="1">
    <source>
        <dbReference type="ARBA" id="ARBA00006484"/>
    </source>
</evidence>
<dbReference type="Gene3D" id="3.40.50.720">
    <property type="entry name" value="NAD(P)-binding Rossmann-like Domain"/>
    <property type="match status" value="1"/>
</dbReference>
<dbReference type="PRINTS" id="PR00081">
    <property type="entry name" value="GDHRDH"/>
</dbReference>
<dbReference type="InterPro" id="IPR002347">
    <property type="entry name" value="SDR_fam"/>
</dbReference>
<dbReference type="GO" id="GO:0016491">
    <property type="term" value="F:oxidoreductase activity"/>
    <property type="evidence" value="ECO:0007669"/>
    <property type="project" value="UniProtKB-KW"/>
</dbReference>
<dbReference type="Pfam" id="PF00106">
    <property type="entry name" value="adh_short"/>
    <property type="match status" value="1"/>
</dbReference>
<dbReference type="RefSeq" id="WP_057739571.1">
    <property type="nucleotide sequence ID" value="NZ_AZDQ01000043.1"/>
</dbReference>
<accession>A0A2K9HHK5</accession>
<reference evidence="3 4" key="1">
    <citation type="submission" date="2016-12" db="EMBL/GenBank/DDBJ databases">
        <title>The whole genome sequencing and assembly of Lactobacillus alimentarius DSM 20249T strain.</title>
        <authorList>
            <person name="Lee Y.-J."/>
            <person name="Yi H."/>
            <person name="Bahn Y.-S."/>
            <person name="Kim J.F."/>
            <person name="Lee D.-W."/>
        </authorList>
    </citation>
    <scope>NUCLEOTIDE SEQUENCE [LARGE SCALE GENOMIC DNA]</scope>
    <source>
        <strain evidence="3 4">DSM 20249</strain>
    </source>
</reference>
<dbReference type="PANTHER" id="PTHR24320">
    <property type="entry name" value="RETINOL DEHYDROGENASE"/>
    <property type="match status" value="1"/>
</dbReference>
<dbReference type="InterPro" id="IPR036291">
    <property type="entry name" value="NAD(P)-bd_dom_sf"/>
</dbReference>
<dbReference type="KEGG" id="lali:LA20249_02720"/>
<name>A0A2K9HHK5_9LACO</name>
<dbReference type="STRING" id="1423720.FC67_GL001822"/>
<evidence type="ECO:0008006" key="5">
    <source>
        <dbReference type="Google" id="ProtNLM"/>
    </source>
</evidence>